<comment type="caution">
    <text evidence="3">The sequence shown here is derived from an EMBL/GenBank/DDBJ whole genome shotgun (WGS) entry which is preliminary data.</text>
</comment>
<dbReference type="PANTHER" id="PTHR30627:SF24">
    <property type="entry name" value="PENICILLIN-BINDING PROTEIN 4B"/>
    <property type="match status" value="1"/>
</dbReference>
<evidence type="ECO:0000313" key="3">
    <source>
        <dbReference type="EMBL" id="HIU35707.1"/>
    </source>
</evidence>
<evidence type="ECO:0000256" key="1">
    <source>
        <dbReference type="SAM" id="Phobius"/>
    </source>
</evidence>
<reference evidence="3" key="1">
    <citation type="submission" date="2020-10" db="EMBL/GenBank/DDBJ databases">
        <authorList>
            <person name="Gilroy R."/>
        </authorList>
    </citation>
    <scope>NUCLEOTIDE SEQUENCE</scope>
    <source>
        <strain evidence="3">ChiGjej1B1-19959</strain>
    </source>
</reference>
<dbReference type="EMBL" id="DVMW01000026">
    <property type="protein sequence ID" value="HIU35707.1"/>
    <property type="molecule type" value="Genomic_DNA"/>
</dbReference>
<dbReference type="InterPro" id="IPR050515">
    <property type="entry name" value="Beta-lactam/transpept"/>
</dbReference>
<dbReference type="InterPro" id="IPR012338">
    <property type="entry name" value="Beta-lactam/transpept-like"/>
</dbReference>
<proteinExistence type="predicted"/>
<sequence>MKTLSRRAWVLYVLAALFLAGLGVLFYTFWSNADDWAMRHANRHLYAGDTLTAAGSITDETGAVLAETVDGERQYNDDRDIRTATLHVVGDSEGYIATGVQTAYQEELTGYNFVDGVYDVKRYGKGNDLQLSVNAGLCVEAYDALGKNKGTVGVFNYKTGKLVCVASKPAFDIANKPAENINNDKTGAYEGVYLNRFFSGLYTPGSTFKIITAASALDNIADIEDQSFRCRGSYGIDGGSVKCLSTHGTIGFERALNVSCNSAFAQIALQVGAEKLTATTTALGFNQRFMLGNIRLAQSRFDVSGASQLDLGWAGVGQYTTLVNPCHMLMIVGAIANGGQAVMPYLVERITTQDGAVVQEAETETGAQMFSEATAARLQELLRSNVENYYGDRRFRGLEMCGKTGTAEVSSEEGGDDPHAWFVGYSQREDLPYAIVVVVENGGGGSSVAIPVANQVMQAVDDLYGK</sequence>
<dbReference type="PANTHER" id="PTHR30627">
    <property type="entry name" value="PEPTIDOGLYCAN D,D-TRANSPEPTIDASE"/>
    <property type="match status" value="1"/>
</dbReference>
<dbReference type="SUPFAM" id="SSF56601">
    <property type="entry name" value="beta-lactamase/transpeptidase-like"/>
    <property type="match status" value="1"/>
</dbReference>
<feature type="domain" description="Penicillin-binding protein transpeptidase" evidence="2">
    <location>
        <begin position="150"/>
        <end position="458"/>
    </location>
</feature>
<dbReference type="AlphaFoldDB" id="A0A9D1IGN0"/>
<protein>
    <submittedName>
        <fullName evidence="3">Penicillin-binding protein</fullName>
    </submittedName>
</protein>
<gene>
    <name evidence="3" type="ORF">IAC53_03760</name>
</gene>
<reference evidence="3" key="2">
    <citation type="journal article" date="2021" name="PeerJ">
        <title>Extensive microbial diversity within the chicken gut microbiome revealed by metagenomics and culture.</title>
        <authorList>
            <person name="Gilroy R."/>
            <person name="Ravi A."/>
            <person name="Getino M."/>
            <person name="Pursley I."/>
            <person name="Horton D.L."/>
            <person name="Alikhan N.F."/>
            <person name="Baker D."/>
            <person name="Gharbi K."/>
            <person name="Hall N."/>
            <person name="Watson M."/>
            <person name="Adriaenssens E.M."/>
            <person name="Foster-Nyarko E."/>
            <person name="Jarju S."/>
            <person name="Secka A."/>
            <person name="Antonio M."/>
            <person name="Oren A."/>
            <person name="Chaudhuri R.R."/>
            <person name="La Ragione R."/>
            <person name="Hildebrand F."/>
            <person name="Pallen M.J."/>
        </authorList>
    </citation>
    <scope>NUCLEOTIDE SEQUENCE</scope>
    <source>
        <strain evidence="3">ChiGjej1B1-19959</strain>
    </source>
</reference>
<dbReference type="GO" id="GO:0008658">
    <property type="term" value="F:penicillin binding"/>
    <property type="evidence" value="ECO:0007669"/>
    <property type="project" value="InterPro"/>
</dbReference>
<dbReference type="GO" id="GO:0071972">
    <property type="term" value="F:peptidoglycan L,D-transpeptidase activity"/>
    <property type="evidence" value="ECO:0007669"/>
    <property type="project" value="TreeGrafter"/>
</dbReference>
<feature type="transmembrane region" description="Helical" evidence="1">
    <location>
        <begin position="9"/>
        <end position="30"/>
    </location>
</feature>
<dbReference type="Pfam" id="PF00905">
    <property type="entry name" value="Transpeptidase"/>
    <property type="match status" value="1"/>
</dbReference>
<dbReference type="InterPro" id="IPR001460">
    <property type="entry name" value="PCN-bd_Tpept"/>
</dbReference>
<evidence type="ECO:0000313" key="4">
    <source>
        <dbReference type="Proteomes" id="UP000824071"/>
    </source>
</evidence>
<dbReference type="Proteomes" id="UP000824071">
    <property type="component" value="Unassembled WGS sequence"/>
</dbReference>
<keyword evidence="1" id="KW-0472">Membrane</keyword>
<dbReference type="Gene3D" id="3.40.710.10">
    <property type="entry name" value="DD-peptidase/beta-lactamase superfamily"/>
    <property type="match status" value="1"/>
</dbReference>
<dbReference type="Gene3D" id="3.90.1310.10">
    <property type="entry name" value="Penicillin-binding protein 2a (Domain 2)"/>
    <property type="match status" value="1"/>
</dbReference>
<accession>A0A9D1IGN0</accession>
<name>A0A9D1IGN0_9FIRM</name>
<organism evidence="3 4">
    <name type="scientific">Candidatus Fimenecus excrementigallinarum</name>
    <dbReference type="NCBI Taxonomy" id="2840816"/>
    <lineage>
        <taxon>Bacteria</taxon>
        <taxon>Bacillati</taxon>
        <taxon>Bacillota</taxon>
        <taxon>Clostridia</taxon>
        <taxon>Candidatus Fimenecus</taxon>
    </lineage>
</organism>
<keyword evidence="1" id="KW-1133">Transmembrane helix</keyword>
<keyword evidence="1" id="KW-0812">Transmembrane</keyword>
<dbReference type="GO" id="GO:0071555">
    <property type="term" value="P:cell wall organization"/>
    <property type="evidence" value="ECO:0007669"/>
    <property type="project" value="TreeGrafter"/>
</dbReference>
<dbReference type="GO" id="GO:0005886">
    <property type="term" value="C:plasma membrane"/>
    <property type="evidence" value="ECO:0007669"/>
    <property type="project" value="TreeGrafter"/>
</dbReference>
<evidence type="ECO:0000259" key="2">
    <source>
        <dbReference type="Pfam" id="PF00905"/>
    </source>
</evidence>